<evidence type="ECO:0000256" key="11">
    <source>
        <dbReference type="ARBA" id="ARBA00029960"/>
    </source>
</evidence>
<keyword evidence="10" id="KW-0067">ATP-binding</keyword>
<proteinExistence type="inferred from homology"/>
<evidence type="ECO:0000256" key="2">
    <source>
        <dbReference type="ARBA" id="ARBA00005201"/>
    </source>
</evidence>
<dbReference type="InterPro" id="IPR023465">
    <property type="entry name" value="Riboflavin_kinase_dom_sf"/>
</dbReference>
<evidence type="ECO:0000256" key="10">
    <source>
        <dbReference type="ARBA" id="ARBA00022840"/>
    </source>
</evidence>
<evidence type="ECO:0000313" key="14">
    <source>
        <dbReference type="EMBL" id="KAE9406164.1"/>
    </source>
</evidence>
<keyword evidence="9" id="KW-0547">Nucleotide-binding</keyword>
<evidence type="ECO:0000256" key="1">
    <source>
        <dbReference type="ARBA" id="ARBA00003572"/>
    </source>
</evidence>
<organism evidence="14 15">
    <name type="scientific">Gymnopus androsaceus JB14</name>
    <dbReference type="NCBI Taxonomy" id="1447944"/>
    <lineage>
        <taxon>Eukaryota</taxon>
        <taxon>Fungi</taxon>
        <taxon>Dikarya</taxon>
        <taxon>Basidiomycota</taxon>
        <taxon>Agaricomycotina</taxon>
        <taxon>Agaricomycetes</taxon>
        <taxon>Agaricomycetidae</taxon>
        <taxon>Agaricales</taxon>
        <taxon>Marasmiineae</taxon>
        <taxon>Omphalotaceae</taxon>
        <taxon>Gymnopus</taxon>
    </lineage>
</organism>
<dbReference type="PANTHER" id="PTHR22749">
    <property type="entry name" value="RIBOFLAVIN KINASE/FMN ADENYLYLTRANSFERASE"/>
    <property type="match status" value="1"/>
</dbReference>
<accession>A0A6A4IBJ3</accession>
<sequence length="214" mass="23476">MVFESTPPEISIPQSLSSTRPLIVGPPSPSLPYPIRLQGPVMRGFGRGGKDLGCPTANLPDDAVDGMLLDGVKNSKNSTDRVPEGKDGVGTGVYYGYARVYPPESAGSEAEASRFKEEDKVVLPMVMSLGWNPFYKNERLTAEIHILHSFASDFYGYQMKALVLGYIRPELDYTTREGLIQDINTDKRVALNCLDRPGYSVFAGDEFFDSIPTA</sequence>
<evidence type="ECO:0000256" key="4">
    <source>
        <dbReference type="ARBA" id="ARBA00012105"/>
    </source>
</evidence>
<dbReference type="InterPro" id="IPR015865">
    <property type="entry name" value="Riboflavin_kinase_bac/euk"/>
</dbReference>
<dbReference type="EMBL" id="ML769404">
    <property type="protein sequence ID" value="KAE9406164.1"/>
    <property type="molecule type" value="Genomic_DNA"/>
</dbReference>
<comment type="pathway">
    <text evidence="2">Cofactor biosynthesis; FMN biosynthesis; FMN from riboflavin (ATP route): step 1/1.</text>
</comment>
<comment type="function">
    <text evidence="1">Catalyzes the phosphorylation of riboflavin (vitamin B2) to form flavin mononucleotide (FMN) coenzyme.</text>
</comment>
<dbReference type="EC" id="2.7.1.26" evidence="4"/>
<dbReference type="GO" id="GO:0009398">
    <property type="term" value="P:FMN biosynthetic process"/>
    <property type="evidence" value="ECO:0007669"/>
    <property type="project" value="UniProtKB-UniPathway"/>
</dbReference>
<dbReference type="GO" id="GO:0005739">
    <property type="term" value="C:mitochondrion"/>
    <property type="evidence" value="ECO:0007669"/>
    <property type="project" value="TreeGrafter"/>
</dbReference>
<protein>
    <recommendedName>
        <fullName evidence="5">Riboflavin kinase</fullName>
        <ecNumber evidence="4">2.7.1.26</ecNumber>
    </recommendedName>
    <alternativeName>
        <fullName evidence="11">Flavin mononucleotide kinase 1</fullName>
    </alternativeName>
</protein>
<dbReference type="AlphaFoldDB" id="A0A6A4IBJ3"/>
<evidence type="ECO:0000256" key="3">
    <source>
        <dbReference type="ARBA" id="ARBA00010108"/>
    </source>
</evidence>
<reference evidence="14" key="1">
    <citation type="journal article" date="2019" name="Environ. Microbiol.">
        <title>Fungal ecological strategies reflected in gene transcription - a case study of two litter decomposers.</title>
        <authorList>
            <person name="Barbi F."/>
            <person name="Kohler A."/>
            <person name="Barry K."/>
            <person name="Baskaran P."/>
            <person name="Daum C."/>
            <person name="Fauchery L."/>
            <person name="Ihrmark K."/>
            <person name="Kuo A."/>
            <person name="LaButti K."/>
            <person name="Lipzen A."/>
            <person name="Morin E."/>
            <person name="Grigoriev I.V."/>
            <person name="Henrissat B."/>
            <person name="Lindahl B."/>
            <person name="Martin F."/>
        </authorList>
    </citation>
    <scope>NUCLEOTIDE SEQUENCE</scope>
    <source>
        <strain evidence="14">JB14</strain>
    </source>
</reference>
<dbReference type="Pfam" id="PF01687">
    <property type="entry name" value="Flavokinase"/>
    <property type="match status" value="1"/>
</dbReference>
<feature type="domain" description="Riboflavin kinase" evidence="13">
    <location>
        <begin position="30"/>
        <end position="195"/>
    </location>
</feature>
<dbReference type="Proteomes" id="UP000799118">
    <property type="component" value="Unassembled WGS sequence"/>
</dbReference>
<keyword evidence="6" id="KW-0285">Flavoprotein</keyword>
<evidence type="ECO:0000256" key="12">
    <source>
        <dbReference type="SAM" id="MobiDB-lite"/>
    </source>
</evidence>
<keyword evidence="14" id="KW-0418">Kinase</keyword>
<dbReference type="GO" id="GO:0009231">
    <property type="term" value="P:riboflavin biosynthetic process"/>
    <property type="evidence" value="ECO:0007669"/>
    <property type="project" value="InterPro"/>
</dbReference>
<dbReference type="SUPFAM" id="SSF82114">
    <property type="entry name" value="Riboflavin kinase-like"/>
    <property type="match status" value="1"/>
</dbReference>
<dbReference type="OrthoDB" id="276388at2759"/>
<evidence type="ECO:0000256" key="6">
    <source>
        <dbReference type="ARBA" id="ARBA00022630"/>
    </source>
</evidence>
<evidence type="ECO:0000259" key="13">
    <source>
        <dbReference type="SMART" id="SM00904"/>
    </source>
</evidence>
<evidence type="ECO:0000256" key="9">
    <source>
        <dbReference type="ARBA" id="ARBA00022741"/>
    </source>
</evidence>
<dbReference type="UniPathway" id="UPA00276">
    <property type="reaction ID" value="UER00406"/>
</dbReference>
<dbReference type="GO" id="GO:0005524">
    <property type="term" value="F:ATP binding"/>
    <property type="evidence" value="ECO:0007669"/>
    <property type="project" value="UniProtKB-KW"/>
</dbReference>
<gene>
    <name evidence="14" type="ORF">BT96DRAFT_972146</name>
</gene>
<feature type="region of interest" description="Disordered" evidence="12">
    <location>
        <begin position="1"/>
        <end position="24"/>
    </location>
</feature>
<evidence type="ECO:0000256" key="7">
    <source>
        <dbReference type="ARBA" id="ARBA00022643"/>
    </source>
</evidence>
<name>A0A6A4IBJ3_9AGAR</name>
<keyword evidence="8" id="KW-0808">Transferase</keyword>
<comment type="similarity">
    <text evidence="3">Belongs to the flavokinase family.</text>
</comment>
<keyword evidence="7" id="KW-0288">FMN</keyword>
<dbReference type="PANTHER" id="PTHR22749:SF6">
    <property type="entry name" value="RIBOFLAVIN KINASE"/>
    <property type="match status" value="1"/>
</dbReference>
<dbReference type="GO" id="GO:0008531">
    <property type="term" value="F:riboflavin kinase activity"/>
    <property type="evidence" value="ECO:0007669"/>
    <property type="project" value="UniProtKB-EC"/>
</dbReference>
<evidence type="ECO:0000313" key="15">
    <source>
        <dbReference type="Proteomes" id="UP000799118"/>
    </source>
</evidence>
<dbReference type="SMART" id="SM00904">
    <property type="entry name" value="Flavokinase"/>
    <property type="match status" value="1"/>
</dbReference>
<dbReference type="Gene3D" id="2.40.30.30">
    <property type="entry name" value="Riboflavin kinase-like"/>
    <property type="match status" value="1"/>
</dbReference>
<dbReference type="InterPro" id="IPR023468">
    <property type="entry name" value="Riboflavin_kinase"/>
</dbReference>
<evidence type="ECO:0000256" key="5">
    <source>
        <dbReference type="ARBA" id="ARBA00017394"/>
    </source>
</evidence>
<evidence type="ECO:0000256" key="8">
    <source>
        <dbReference type="ARBA" id="ARBA00022679"/>
    </source>
</evidence>
<keyword evidence="15" id="KW-1185">Reference proteome</keyword>